<organism evidence="6 7">
    <name type="scientific">Granulicella mallensis</name>
    <dbReference type="NCBI Taxonomy" id="940614"/>
    <lineage>
        <taxon>Bacteria</taxon>
        <taxon>Pseudomonadati</taxon>
        <taxon>Acidobacteriota</taxon>
        <taxon>Terriglobia</taxon>
        <taxon>Terriglobales</taxon>
        <taxon>Acidobacteriaceae</taxon>
        <taxon>Granulicella</taxon>
    </lineage>
</organism>
<proteinExistence type="inferred from homology"/>
<comment type="caution">
    <text evidence="6">The sequence shown here is derived from an EMBL/GenBank/DDBJ whole genome shotgun (WGS) entry which is preliminary data.</text>
</comment>
<feature type="domain" description="ABC transporter" evidence="5">
    <location>
        <begin position="7"/>
        <end position="225"/>
    </location>
</feature>
<dbReference type="PROSITE" id="PS00211">
    <property type="entry name" value="ABC_TRANSPORTER_1"/>
    <property type="match status" value="1"/>
</dbReference>
<evidence type="ECO:0000259" key="5">
    <source>
        <dbReference type="PROSITE" id="PS50893"/>
    </source>
</evidence>
<dbReference type="PANTHER" id="PTHR24220">
    <property type="entry name" value="IMPORT ATP-BINDING PROTEIN"/>
    <property type="match status" value="1"/>
</dbReference>
<dbReference type="GO" id="GO:0022857">
    <property type="term" value="F:transmembrane transporter activity"/>
    <property type="evidence" value="ECO:0007669"/>
    <property type="project" value="UniProtKB-ARBA"/>
</dbReference>
<dbReference type="AlphaFoldDB" id="A0A7W8E9Q8"/>
<keyword evidence="2" id="KW-0547">Nucleotide-binding</keyword>
<dbReference type="GO" id="GO:0005886">
    <property type="term" value="C:plasma membrane"/>
    <property type="evidence" value="ECO:0007669"/>
    <property type="project" value="TreeGrafter"/>
</dbReference>
<dbReference type="InterPro" id="IPR015854">
    <property type="entry name" value="ABC_transpr_LolD-like"/>
</dbReference>
<dbReference type="Proteomes" id="UP000584867">
    <property type="component" value="Unassembled WGS sequence"/>
</dbReference>
<dbReference type="PROSITE" id="PS50893">
    <property type="entry name" value="ABC_TRANSPORTER_2"/>
    <property type="match status" value="1"/>
</dbReference>
<dbReference type="InterPro" id="IPR003593">
    <property type="entry name" value="AAA+_ATPase"/>
</dbReference>
<dbReference type="FunFam" id="3.40.50.300:FF:000032">
    <property type="entry name" value="Export ABC transporter ATP-binding protein"/>
    <property type="match status" value="1"/>
</dbReference>
<dbReference type="RefSeq" id="WP_184255595.1">
    <property type="nucleotide sequence ID" value="NZ_JACHIO010000008.1"/>
</dbReference>
<dbReference type="InterPro" id="IPR017911">
    <property type="entry name" value="MacB-like_ATP-bd"/>
</dbReference>
<dbReference type="SUPFAM" id="SSF52540">
    <property type="entry name" value="P-loop containing nucleoside triphosphate hydrolases"/>
    <property type="match status" value="1"/>
</dbReference>
<dbReference type="EMBL" id="JACHIO010000008">
    <property type="protein sequence ID" value="MBB5064022.1"/>
    <property type="molecule type" value="Genomic_DNA"/>
</dbReference>
<dbReference type="GO" id="GO:0005524">
    <property type="term" value="F:ATP binding"/>
    <property type="evidence" value="ECO:0007669"/>
    <property type="project" value="UniProtKB-KW"/>
</dbReference>
<dbReference type="Pfam" id="PF00005">
    <property type="entry name" value="ABC_tran"/>
    <property type="match status" value="1"/>
</dbReference>
<name>A0A7W8E9Q8_9BACT</name>
<accession>A0A7W8E9Q8</accession>
<dbReference type="Gene3D" id="3.40.50.300">
    <property type="entry name" value="P-loop containing nucleotide triphosphate hydrolases"/>
    <property type="match status" value="1"/>
</dbReference>
<comment type="similarity">
    <text evidence="4">Belongs to the ABC transporter superfamily. Macrolide exporter (TC 3.A.1.122) family.</text>
</comment>
<evidence type="ECO:0000256" key="4">
    <source>
        <dbReference type="ARBA" id="ARBA00038388"/>
    </source>
</evidence>
<dbReference type="InterPro" id="IPR003439">
    <property type="entry name" value="ABC_transporter-like_ATP-bd"/>
</dbReference>
<dbReference type="SMART" id="SM00382">
    <property type="entry name" value="AAA"/>
    <property type="match status" value="1"/>
</dbReference>
<dbReference type="CDD" id="cd03255">
    <property type="entry name" value="ABC_MJ0796_LolCDE_FtsE"/>
    <property type="match status" value="1"/>
</dbReference>
<evidence type="ECO:0000313" key="6">
    <source>
        <dbReference type="EMBL" id="MBB5064022.1"/>
    </source>
</evidence>
<evidence type="ECO:0000256" key="2">
    <source>
        <dbReference type="ARBA" id="ARBA00022741"/>
    </source>
</evidence>
<evidence type="ECO:0000256" key="3">
    <source>
        <dbReference type="ARBA" id="ARBA00022840"/>
    </source>
</evidence>
<gene>
    <name evidence="6" type="ORF">HDF15_002370</name>
</gene>
<dbReference type="InterPro" id="IPR017871">
    <property type="entry name" value="ABC_transporter-like_CS"/>
</dbReference>
<dbReference type="GO" id="GO:0016887">
    <property type="term" value="F:ATP hydrolysis activity"/>
    <property type="evidence" value="ECO:0007669"/>
    <property type="project" value="InterPro"/>
</dbReference>
<evidence type="ECO:0000313" key="7">
    <source>
        <dbReference type="Proteomes" id="UP000584867"/>
    </source>
</evidence>
<dbReference type="InterPro" id="IPR027417">
    <property type="entry name" value="P-loop_NTPase"/>
</dbReference>
<dbReference type="PANTHER" id="PTHR24220:SF86">
    <property type="entry name" value="ABC TRANSPORTER ABCH.1"/>
    <property type="match status" value="1"/>
</dbReference>
<dbReference type="GO" id="GO:0098796">
    <property type="term" value="C:membrane protein complex"/>
    <property type="evidence" value="ECO:0007669"/>
    <property type="project" value="UniProtKB-ARBA"/>
</dbReference>
<keyword evidence="3 6" id="KW-0067">ATP-binding</keyword>
<protein>
    <submittedName>
        <fullName evidence="6">Putative ABC transport system ATP-binding protein</fullName>
    </submittedName>
</protein>
<keyword evidence="1" id="KW-0813">Transport</keyword>
<sequence length="225" mass="24633">MSETPMIQTRQLTKTYRVGDIDVHALRGVNLEVNKGEFISVVGASGSGKSTLFSVLGGLTPATSGSVRINGRDLSHMTNAERTNLRKDTVGFVFQKYNLLPTLSAEDNIKLVKYIGSHNTELDSSFKEVLTLLGIADRLKHKPRALSGGQQQRVAIARSIVNQPAILLADEPTGNLDSQNSVAVLTLLRDLNERLGQTILMITHDEEAASYSHRRVHMRDGQLTS</sequence>
<evidence type="ECO:0000256" key="1">
    <source>
        <dbReference type="ARBA" id="ARBA00022448"/>
    </source>
</evidence>
<reference evidence="6 7" key="1">
    <citation type="submission" date="2020-08" db="EMBL/GenBank/DDBJ databases">
        <title>Genomic Encyclopedia of Type Strains, Phase IV (KMG-V): Genome sequencing to study the core and pangenomes of soil and plant-associated prokaryotes.</title>
        <authorList>
            <person name="Whitman W."/>
        </authorList>
    </citation>
    <scope>NUCLEOTIDE SEQUENCE [LARGE SCALE GENOMIC DNA]</scope>
    <source>
        <strain evidence="6 7">X5P3</strain>
    </source>
</reference>